<evidence type="ECO:0000313" key="1">
    <source>
        <dbReference type="EMBL" id="SFB66507.1"/>
    </source>
</evidence>
<dbReference type="EMBL" id="FOKQ01000001">
    <property type="protein sequence ID" value="SFB66507.1"/>
    <property type="molecule type" value="Genomic_DNA"/>
</dbReference>
<dbReference type="AlphaFoldDB" id="A0A1I1CVD0"/>
<accession>A0A1I1CVD0</accession>
<evidence type="ECO:0000313" key="2">
    <source>
        <dbReference type="Proteomes" id="UP000182192"/>
    </source>
</evidence>
<sequence>MNVTIYFRAEAETLIANGDFSKNTMVISFYDPAIKHIDKSYTHVD</sequence>
<name>A0A1I1CVD0_RUMAL</name>
<reference evidence="1 2" key="1">
    <citation type="submission" date="2016-10" db="EMBL/GenBank/DDBJ databases">
        <authorList>
            <person name="de Groot N.N."/>
        </authorList>
    </citation>
    <scope>NUCLEOTIDE SEQUENCE [LARGE SCALE GENOMIC DNA]</scope>
    <source>
        <strain evidence="1 2">AR67</strain>
    </source>
</reference>
<dbReference type="Proteomes" id="UP000182192">
    <property type="component" value="Unassembled WGS sequence"/>
</dbReference>
<gene>
    <name evidence="1" type="ORF">SAMN02910406_00085</name>
</gene>
<dbReference type="RefSeq" id="WP_177219516.1">
    <property type="nucleotide sequence ID" value="NZ_FOKQ01000001.1"/>
</dbReference>
<protein>
    <submittedName>
        <fullName evidence="1">Uncharacterized protein</fullName>
    </submittedName>
</protein>
<organism evidence="1 2">
    <name type="scientific">Ruminococcus albus</name>
    <dbReference type="NCBI Taxonomy" id="1264"/>
    <lineage>
        <taxon>Bacteria</taxon>
        <taxon>Bacillati</taxon>
        <taxon>Bacillota</taxon>
        <taxon>Clostridia</taxon>
        <taxon>Eubacteriales</taxon>
        <taxon>Oscillospiraceae</taxon>
        <taxon>Ruminococcus</taxon>
    </lineage>
</organism>
<proteinExistence type="predicted"/>